<name>B6YRL7_AZOPC</name>
<dbReference type="eggNOG" id="COG3093">
    <property type="taxonomic scope" value="Bacteria"/>
</dbReference>
<dbReference type="EMBL" id="AP010656">
    <property type="protein sequence ID" value="BAG83839.1"/>
    <property type="molecule type" value="Genomic_DNA"/>
</dbReference>
<dbReference type="RefSeq" id="WP_012573599.1">
    <property type="nucleotide sequence ID" value="NC_011565.1"/>
</dbReference>
<dbReference type="SMART" id="SM00530">
    <property type="entry name" value="HTH_XRE"/>
    <property type="match status" value="1"/>
</dbReference>
<dbReference type="HOGENOM" id="CLU_105312_0_0_10"/>
<accession>B6YRL7</accession>
<dbReference type="Gene3D" id="1.10.260.40">
    <property type="entry name" value="lambda repressor-like DNA-binding domains"/>
    <property type="match status" value="1"/>
</dbReference>
<gene>
    <name evidence="2" type="ordered locus">CFPG_576</name>
</gene>
<sequence length="147" mass="16929">MNDEIGNRIKILMGKENISPQSFANEIGITPGGLNHILTGRNKPRYDILLKIVEKYKAISLEWLILGNLPMYKREKATFAPIKELAPPNTDFSKLPEINESKNIKERTIVNKSEKFPSVGEFSMFESIEEIRVYFKNKTYLVLKPEK</sequence>
<evidence type="ECO:0000259" key="1">
    <source>
        <dbReference type="PROSITE" id="PS50943"/>
    </source>
</evidence>
<evidence type="ECO:0000313" key="2">
    <source>
        <dbReference type="EMBL" id="BAG83839.1"/>
    </source>
</evidence>
<dbReference type="PROSITE" id="PS50943">
    <property type="entry name" value="HTH_CROC1"/>
    <property type="match status" value="1"/>
</dbReference>
<dbReference type="InterPro" id="IPR001387">
    <property type="entry name" value="Cro/C1-type_HTH"/>
</dbReference>
<feature type="domain" description="HTH cro/C1-type" evidence="1">
    <location>
        <begin position="9"/>
        <end position="64"/>
    </location>
</feature>
<dbReference type="SUPFAM" id="SSF47413">
    <property type="entry name" value="lambda repressor-like DNA-binding domains"/>
    <property type="match status" value="1"/>
</dbReference>
<keyword evidence="3" id="KW-1185">Reference proteome</keyword>
<dbReference type="GO" id="GO:0003677">
    <property type="term" value="F:DNA binding"/>
    <property type="evidence" value="ECO:0007669"/>
    <property type="project" value="InterPro"/>
</dbReference>
<reference evidence="3" key="1">
    <citation type="journal article" date="2008" name="Science">
        <title>Genome of an endosymbiont coupling N2 fixation to cellulolysis within RT protist cells in termite gut.</title>
        <authorList>
            <person name="Hongoh Y."/>
            <person name="Sharma V.K."/>
            <person name="Prakash T."/>
            <person name="Noda S."/>
            <person name="Toh H."/>
            <person name="Taylor T.D."/>
            <person name="Kudo T."/>
            <person name="Sakaki Y."/>
            <person name="Toyoda A."/>
            <person name="Hattori M."/>
            <person name="Ohkuma M."/>
        </authorList>
    </citation>
    <scope>NUCLEOTIDE SEQUENCE [LARGE SCALE GENOMIC DNA]</scope>
</reference>
<dbReference type="AlphaFoldDB" id="B6YRL7"/>
<evidence type="ECO:0000313" key="3">
    <source>
        <dbReference type="Proteomes" id="UP000000723"/>
    </source>
</evidence>
<dbReference type="KEGG" id="aps:CFPG_576"/>
<proteinExistence type="predicted"/>
<dbReference type="InterPro" id="IPR010982">
    <property type="entry name" value="Lambda_DNA-bd_dom_sf"/>
</dbReference>
<dbReference type="Proteomes" id="UP000000723">
    <property type="component" value="Chromosome"/>
</dbReference>
<protein>
    <recommendedName>
        <fullName evidence="1">HTH cro/C1-type domain-containing protein</fullName>
    </recommendedName>
</protein>
<organism evidence="2 3">
    <name type="scientific">Azobacteroides pseudotrichonymphae genomovar. CFP2</name>
    <dbReference type="NCBI Taxonomy" id="511995"/>
    <lineage>
        <taxon>Bacteria</taxon>
        <taxon>Pseudomonadati</taxon>
        <taxon>Bacteroidota</taxon>
        <taxon>Bacteroidia</taxon>
        <taxon>Bacteroidales</taxon>
        <taxon>Candidatus Azobacteroides</taxon>
    </lineage>
</organism>
<dbReference type="Pfam" id="PF01381">
    <property type="entry name" value="HTH_3"/>
    <property type="match status" value="1"/>
</dbReference>
<dbReference type="STRING" id="511995.CFPG_576"/>
<dbReference type="CDD" id="cd00093">
    <property type="entry name" value="HTH_XRE"/>
    <property type="match status" value="1"/>
</dbReference>